<accession>A0A6H5GNT9</accession>
<dbReference type="Pfam" id="PF06888">
    <property type="entry name" value="Put_Phosphatase"/>
    <property type="match status" value="2"/>
</dbReference>
<dbReference type="PANTHER" id="PTHR20889">
    <property type="entry name" value="PHOSPHATASE, ORPHAN 1, 2"/>
    <property type="match status" value="1"/>
</dbReference>
<dbReference type="InterPro" id="IPR036412">
    <property type="entry name" value="HAD-like_sf"/>
</dbReference>
<evidence type="ECO:0008006" key="4">
    <source>
        <dbReference type="Google" id="ProtNLM"/>
    </source>
</evidence>
<dbReference type="AlphaFoldDB" id="A0A6H5GNT9"/>
<dbReference type="OrthoDB" id="10267182at2759"/>
<keyword evidence="3" id="KW-1185">Reference proteome</keyword>
<dbReference type="SUPFAM" id="SSF56784">
    <property type="entry name" value="HAD-like"/>
    <property type="match status" value="1"/>
</dbReference>
<evidence type="ECO:0000313" key="1">
    <source>
        <dbReference type="EMBL" id="CAB0005495.1"/>
    </source>
</evidence>
<dbReference type="InterPro" id="IPR023214">
    <property type="entry name" value="HAD_sf"/>
</dbReference>
<proteinExistence type="predicted"/>
<reference evidence="2 3" key="1">
    <citation type="submission" date="2020-02" db="EMBL/GenBank/DDBJ databases">
        <authorList>
            <person name="Ferguson B K."/>
        </authorList>
    </citation>
    <scope>NUCLEOTIDE SEQUENCE [LARGE SCALE GENOMIC DNA]</scope>
</reference>
<dbReference type="GO" id="GO:0016791">
    <property type="term" value="F:phosphatase activity"/>
    <property type="evidence" value="ECO:0007669"/>
    <property type="project" value="InterPro"/>
</dbReference>
<dbReference type="EMBL" id="CADCXU010016505">
    <property type="protein sequence ID" value="CAB0005495.1"/>
    <property type="molecule type" value="Genomic_DNA"/>
</dbReference>
<dbReference type="InterPro" id="IPR016965">
    <property type="entry name" value="Pase_PHOSPHO-typ"/>
</dbReference>
<dbReference type="PANTHER" id="PTHR20889:SF12">
    <property type="entry name" value="LP01149P"/>
    <property type="match status" value="1"/>
</dbReference>
<evidence type="ECO:0000313" key="2">
    <source>
        <dbReference type="EMBL" id="CAB0005496.1"/>
    </source>
</evidence>
<organism evidence="2 3">
    <name type="scientific">Nesidiocoris tenuis</name>
    <dbReference type="NCBI Taxonomy" id="355587"/>
    <lineage>
        <taxon>Eukaryota</taxon>
        <taxon>Metazoa</taxon>
        <taxon>Ecdysozoa</taxon>
        <taxon>Arthropoda</taxon>
        <taxon>Hexapoda</taxon>
        <taxon>Insecta</taxon>
        <taxon>Pterygota</taxon>
        <taxon>Neoptera</taxon>
        <taxon>Paraneoptera</taxon>
        <taxon>Hemiptera</taxon>
        <taxon>Heteroptera</taxon>
        <taxon>Panheteroptera</taxon>
        <taxon>Cimicomorpha</taxon>
        <taxon>Miridae</taxon>
        <taxon>Dicyphina</taxon>
        <taxon>Nesidiocoris</taxon>
    </lineage>
</organism>
<sequence length="216" mass="24743">MSPAKLLAAFDFDHTIVDDNSDVVARRLLKCNAPIFDQGTCWTDYMQQIFELLQKQGTTPQEIRYFIEKWLRSKKLDHVVAHVFTNPAEFDGGTLRIQKHHKQDWCALSSENLCKGHILENYIEKRKVEGVEFDKILYVGDGNNDYCPSLKLREEDVTFPRKGYAFMQKLDQLGGMINNINISKPLLLLVSPSAPLKTKACSHVPQHQVQMSVVCF</sequence>
<evidence type="ECO:0000313" key="3">
    <source>
        <dbReference type="Proteomes" id="UP000479000"/>
    </source>
</evidence>
<gene>
    <name evidence="1" type="ORF">NTEN_LOCUS10972</name>
    <name evidence="2" type="ORF">NTEN_LOCUS10973</name>
</gene>
<dbReference type="EMBL" id="CADCXU010016506">
    <property type="protein sequence ID" value="CAB0005496.1"/>
    <property type="molecule type" value="Genomic_DNA"/>
</dbReference>
<protein>
    <recommendedName>
        <fullName evidence="4">Pyridoxal phosphate phosphatase PHOSPHO2</fullName>
    </recommendedName>
</protein>
<dbReference type="Proteomes" id="UP000479000">
    <property type="component" value="Unassembled WGS sequence"/>
</dbReference>
<dbReference type="Gene3D" id="3.40.50.1000">
    <property type="entry name" value="HAD superfamily/HAD-like"/>
    <property type="match status" value="1"/>
</dbReference>
<name>A0A6H5GNT9_9HEMI</name>